<evidence type="ECO:0000256" key="3">
    <source>
        <dbReference type="ARBA" id="ARBA00022729"/>
    </source>
</evidence>
<feature type="compositionally biased region" description="Basic and acidic residues" evidence="5">
    <location>
        <begin position="1"/>
        <end position="10"/>
    </location>
</feature>
<feature type="region of interest" description="Disordered" evidence="5">
    <location>
        <begin position="996"/>
        <end position="1017"/>
    </location>
</feature>
<dbReference type="InterPro" id="IPR041495">
    <property type="entry name" value="Mub_B2"/>
</dbReference>
<dbReference type="Gene3D" id="3.10.20.320">
    <property type="entry name" value="Putative peptidoglycan bound protein (lpxtg motif)"/>
    <property type="match status" value="4"/>
</dbReference>
<feature type="compositionally biased region" description="Low complexity" evidence="5">
    <location>
        <begin position="1101"/>
        <end position="1111"/>
    </location>
</feature>
<proteinExistence type="predicted"/>
<name>A0A844FQI2_9LACO</name>
<evidence type="ECO:0000256" key="1">
    <source>
        <dbReference type="ARBA" id="ARBA00022512"/>
    </source>
</evidence>
<keyword evidence="4" id="KW-0572">Peptidoglycan-anchor</keyword>
<feature type="compositionally biased region" description="Polar residues" evidence="5">
    <location>
        <begin position="1120"/>
        <end position="1133"/>
    </location>
</feature>
<feature type="region of interest" description="Disordered" evidence="5">
    <location>
        <begin position="1093"/>
        <end position="1179"/>
    </location>
</feature>
<dbReference type="EMBL" id="VUMW01000047">
    <property type="protein sequence ID" value="MST80646.1"/>
    <property type="molecule type" value="Genomic_DNA"/>
</dbReference>
<dbReference type="PROSITE" id="PS50847">
    <property type="entry name" value="GRAM_POS_ANCHORING"/>
    <property type="match status" value="1"/>
</dbReference>
<dbReference type="Proteomes" id="UP000452141">
    <property type="component" value="Unassembled WGS sequence"/>
</dbReference>
<keyword evidence="1" id="KW-0134">Cell wall</keyword>
<dbReference type="Pfam" id="PF00746">
    <property type="entry name" value="Gram_pos_anchor"/>
    <property type="match status" value="1"/>
</dbReference>
<evidence type="ECO:0000313" key="7">
    <source>
        <dbReference type="EMBL" id="MST80646.1"/>
    </source>
</evidence>
<feature type="domain" description="Gram-positive cocci surface proteins LPxTG" evidence="6">
    <location>
        <begin position="1171"/>
        <end position="1208"/>
    </location>
</feature>
<evidence type="ECO:0000256" key="2">
    <source>
        <dbReference type="ARBA" id="ARBA00022525"/>
    </source>
</evidence>
<evidence type="ECO:0000256" key="5">
    <source>
        <dbReference type="SAM" id="MobiDB-lite"/>
    </source>
</evidence>
<protein>
    <recommendedName>
        <fullName evidence="6">Gram-positive cocci surface proteins LPxTG domain-containing protein</fullName>
    </recommendedName>
</protein>
<organism evidence="7 8">
    <name type="scientific">Lactobacillus equicursoris</name>
    <dbReference type="NCBI Taxonomy" id="420645"/>
    <lineage>
        <taxon>Bacteria</taxon>
        <taxon>Bacillati</taxon>
        <taxon>Bacillota</taxon>
        <taxon>Bacilli</taxon>
        <taxon>Lactobacillales</taxon>
        <taxon>Lactobacillaceae</taxon>
        <taxon>Lactobacillus</taxon>
    </lineage>
</organism>
<accession>A0A844FQI2</accession>
<dbReference type="AlphaFoldDB" id="A0A844FQI2"/>
<dbReference type="Gene3D" id="2.60.40.4300">
    <property type="match status" value="5"/>
</dbReference>
<feature type="region of interest" description="Disordered" evidence="5">
    <location>
        <begin position="1"/>
        <end position="35"/>
    </location>
</feature>
<dbReference type="Pfam" id="PF17966">
    <property type="entry name" value="Muc_B2"/>
    <property type="match status" value="5"/>
</dbReference>
<comment type="caution">
    <text evidence="7">The sequence shown here is derived from an EMBL/GenBank/DDBJ whole genome shotgun (WGS) entry which is preliminary data.</text>
</comment>
<evidence type="ECO:0000259" key="6">
    <source>
        <dbReference type="PROSITE" id="PS50847"/>
    </source>
</evidence>
<keyword evidence="2" id="KW-0964">Secreted</keyword>
<gene>
    <name evidence="7" type="ORF">FYJ61_09485</name>
</gene>
<reference evidence="7 8" key="1">
    <citation type="submission" date="2019-08" db="EMBL/GenBank/DDBJ databases">
        <title>In-depth cultivation of the pig gut microbiome towards novel bacterial diversity and tailored functional studies.</title>
        <authorList>
            <person name="Wylensek D."/>
            <person name="Hitch T.C.A."/>
            <person name="Clavel T."/>
        </authorList>
    </citation>
    <scope>NUCLEOTIDE SEQUENCE [LARGE SCALE GENOMIC DNA]</scope>
    <source>
        <strain evidence="7 8">WCA-470BD-2E</strain>
    </source>
</reference>
<feature type="region of interest" description="Disordered" evidence="5">
    <location>
        <begin position="586"/>
        <end position="647"/>
    </location>
</feature>
<evidence type="ECO:0000256" key="4">
    <source>
        <dbReference type="ARBA" id="ARBA00023088"/>
    </source>
</evidence>
<dbReference type="RefSeq" id="WP_195837497.1">
    <property type="nucleotide sequence ID" value="NZ_VUMW01000047.1"/>
</dbReference>
<feature type="non-terminal residue" evidence="7">
    <location>
        <position position="1"/>
    </location>
</feature>
<feature type="compositionally biased region" description="Low complexity" evidence="5">
    <location>
        <begin position="1134"/>
        <end position="1150"/>
    </location>
</feature>
<keyword evidence="3" id="KW-0732">Signal</keyword>
<dbReference type="InterPro" id="IPR019931">
    <property type="entry name" value="LPXTG_anchor"/>
</dbReference>
<evidence type="ECO:0000313" key="8">
    <source>
        <dbReference type="Proteomes" id="UP000452141"/>
    </source>
</evidence>
<sequence>KYGQSKETKTVKRTITYQDTDKKPVNGSPNGTSSYEQEVIFTRTALKDNNGKIVGYDKNGDGKVDTTDASAAWVTSKDSMDEVVSKTPSSVGYDMVDKSSVTGVSNITPDQKVDDVVVTYSKYGKSTETKTVKRTITYQDTDKKPVKGSPNGTSSYEQEVTFTRTALKDNNGKIVGYDKNGDGKVDTTDASAAWVTSKDSMDEVVSKTPSSVGYDMVDQSSVAGVTSITPDQKLTDVVVTYSKYGKSTETKTVKRTITYQDTDKKPVNGSPDGKSSYVQEVTFTRTALKDNDGKIVGYDKNGDGKVDTTDADQAWVTSKDSMDEVASKTPSDVGYDMVDMSSVAGVTNITPGQKVDDVVVTYSKKYHTDVESKNVNRTIEYYDSVTNTKIPSNLEDTVTQTATLARKKIFDSQNKFIGYGTISEDGTSYKLDDGWTVESQTWIKQDSKNLKAYGYTDPDKAFVEAAIVDGNTEDTTVKVYYGHQYESTTIYKPGTQIVHYVDNNGNKVFEDKVQTDDKAFSATQTTDKVTGVVTTSAWTGTKTFDEETTPFKDDYHADRKTAGGLAATVENPNVEDKVVYTPNGKLIPVDPEGNKIPNAPTPTIPTDPKDPTKTVPSTDIPDVPNWTPVNPGKTDTPKNPSDDKKVPYTNYCLTEKYVDTEGKELLPSVTRDTRYTTGEKYDVTKDTKVIPGYVLIKTTDTTGTFAHSDKTAVFTYQKVGKIVPVDKDSNPIPGADTPSYHNDPKDPSKVTPNEDIPTVPGYTPVDPSSVTPKDPTKDTLVPYSKNEKPSEPVTPVTPEAKYGLTEKFVDESGKELLPSENKGTDYKTGDSYDVTGDAKKIDGYELVKTTDIIGTFAHSNKTAVFTYKKVETPVTPVTPVPTFGLTEKFVDENGKELLPSENKGTSYKTGDKYDVTKDAKVIDGYVLTKTTDTTGTFDRSDKTAVFTYQKVGKIVPVDQHDNPIPNADTPSYHNDLTNPAQVIPEEPVPSVPGYTPSVPQVTPTEPTKDTPVPYSKDVTPVAKHSLTEKFVDESGKELLPSVTKGTDYKTGDSYDVTSDAKKLAGYKLVKTTDATGTFGDGDKVAVFTYQKVEKAKKPQPAKKAPSQPTKPGTKDRKTISRPTGPNTPGMTNETEVSTSTLTKSKTPSRSGSPLAPGQVQAATTNTDRARLPQTGSDNEQSKLLTGLGLAALAATALLTVLDIKKRKN</sequence>
<feature type="region of interest" description="Disordered" evidence="5">
    <location>
        <begin position="724"/>
        <end position="798"/>
    </location>
</feature>